<proteinExistence type="predicted"/>
<protein>
    <submittedName>
        <fullName evidence="1">Uncharacterized protein</fullName>
    </submittedName>
</protein>
<gene>
    <name evidence="1" type="ORF">DPEC_G00250520</name>
</gene>
<keyword evidence="2" id="KW-1185">Reference proteome</keyword>
<accession>A0ACC2FSY6</accession>
<name>A0ACC2FSY6_DALPE</name>
<sequence length="132" mass="14965">MTFRRRDVSEEAREACYFYGLENEGLVAVQNNRRLQSFTTLSFSSPGPPPVVLQPITKDEEILSCSWITKSVRVEDTGTSPWQPSGALFRNWGLGWERVIIDTLEKRRGKGFINFMSGTINSTSRDLMLVST</sequence>
<evidence type="ECO:0000313" key="2">
    <source>
        <dbReference type="Proteomes" id="UP001157502"/>
    </source>
</evidence>
<comment type="caution">
    <text evidence="1">The sequence shown here is derived from an EMBL/GenBank/DDBJ whole genome shotgun (WGS) entry which is preliminary data.</text>
</comment>
<dbReference type="EMBL" id="CM055749">
    <property type="protein sequence ID" value="KAJ7994539.1"/>
    <property type="molecule type" value="Genomic_DNA"/>
</dbReference>
<dbReference type="Proteomes" id="UP001157502">
    <property type="component" value="Chromosome 22"/>
</dbReference>
<organism evidence="1 2">
    <name type="scientific">Dallia pectoralis</name>
    <name type="common">Alaska blackfish</name>
    <dbReference type="NCBI Taxonomy" id="75939"/>
    <lineage>
        <taxon>Eukaryota</taxon>
        <taxon>Metazoa</taxon>
        <taxon>Chordata</taxon>
        <taxon>Craniata</taxon>
        <taxon>Vertebrata</taxon>
        <taxon>Euteleostomi</taxon>
        <taxon>Actinopterygii</taxon>
        <taxon>Neopterygii</taxon>
        <taxon>Teleostei</taxon>
        <taxon>Protacanthopterygii</taxon>
        <taxon>Esociformes</taxon>
        <taxon>Umbridae</taxon>
        <taxon>Dallia</taxon>
    </lineage>
</organism>
<evidence type="ECO:0000313" key="1">
    <source>
        <dbReference type="EMBL" id="KAJ7994539.1"/>
    </source>
</evidence>
<reference evidence="1" key="1">
    <citation type="submission" date="2021-05" db="EMBL/GenBank/DDBJ databases">
        <authorList>
            <person name="Pan Q."/>
            <person name="Jouanno E."/>
            <person name="Zahm M."/>
            <person name="Klopp C."/>
            <person name="Cabau C."/>
            <person name="Louis A."/>
            <person name="Berthelot C."/>
            <person name="Parey E."/>
            <person name="Roest Crollius H."/>
            <person name="Montfort J."/>
            <person name="Robinson-Rechavi M."/>
            <person name="Bouchez O."/>
            <person name="Lampietro C."/>
            <person name="Lopez Roques C."/>
            <person name="Donnadieu C."/>
            <person name="Postlethwait J."/>
            <person name="Bobe J."/>
            <person name="Dillon D."/>
            <person name="Chandos A."/>
            <person name="von Hippel F."/>
            <person name="Guiguen Y."/>
        </authorList>
    </citation>
    <scope>NUCLEOTIDE SEQUENCE</scope>
    <source>
        <strain evidence="1">YG-Jan2019</strain>
    </source>
</reference>